<protein>
    <recommendedName>
        <fullName evidence="1">Methyltransferase domain-containing protein</fullName>
    </recommendedName>
</protein>
<sequence length="255" mass="29238">MVAYGKLAAWYDRLMAGVPYDRWLRFAEAYWEKRGLRPRVVADVGCGTGNTAIAFAASGMRVYGIDLSEDMLAVAAAKEARVREEGRSCAPVVWLRQDMRELELPEPVDAAVSFCDCLNYLLEEDDLSQAFAAVYRALKPGGTFLFDMHAPETLRRYAHDQPFVLTEPDVCYIWTCRFDDRRCEIEHDLTVFVRSGRSDCYERFGEVHIQRAYSWKRVAEKLRAVGFVDVDVFSDFTWKKPGRTSLRLFFGAVRP</sequence>
<dbReference type="GO" id="GO:0008168">
    <property type="term" value="F:methyltransferase activity"/>
    <property type="evidence" value="ECO:0007669"/>
    <property type="project" value="TreeGrafter"/>
</dbReference>
<dbReference type="InterPro" id="IPR029063">
    <property type="entry name" value="SAM-dependent_MTases_sf"/>
</dbReference>
<dbReference type="PANTHER" id="PTHR42912">
    <property type="entry name" value="METHYLTRANSFERASE"/>
    <property type="match status" value="1"/>
</dbReference>
<name>A0A2A6E1Q7_9BACL</name>
<dbReference type="Proteomes" id="UP000243688">
    <property type="component" value="Unassembled WGS sequence"/>
</dbReference>
<dbReference type="Gene3D" id="2.20.25.110">
    <property type="entry name" value="S-adenosyl-L-methionine-dependent methyltransferases"/>
    <property type="match status" value="1"/>
</dbReference>
<comment type="caution">
    <text evidence="2">The sequence shown here is derived from an EMBL/GenBank/DDBJ whole genome shotgun (WGS) entry which is preliminary data.</text>
</comment>
<dbReference type="InterPro" id="IPR050508">
    <property type="entry name" value="Methyltransf_Superfamily"/>
</dbReference>
<evidence type="ECO:0000313" key="3">
    <source>
        <dbReference type="Proteomes" id="UP000243688"/>
    </source>
</evidence>
<dbReference type="CDD" id="cd02440">
    <property type="entry name" value="AdoMet_MTases"/>
    <property type="match status" value="1"/>
</dbReference>
<proteinExistence type="predicted"/>
<dbReference type="SUPFAM" id="SSF53335">
    <property type="entry name" value="S-adenosyl-L-methionine-dependent methyltransferases"/>
    <property type="match status" value="1"/>
</dbReference>
<feature type="domain" description="Methyltransferase" evidence="1">
    <location>
        <begin position="41"/>
        <end position="142"/>
    </location>
</feature>
<evidence type="ECO:0000313" key="2">
    <source>
        <dbReference type="EMBL" id="PDO10954.1"/>
    </source>
</evidence>
<gene>
    <name evidence="2" type="ORF">BLM47_04610</name>
</gene>
<dbReference type="InterPro" id="IPR041698">
    <property type="entry name" value="Methyltransf_25"/>
</dbReference>
<dbReference type="EMBL" id="MOXJ01000007">
    <property type="protein sequence ID" value="PDO10954.1"/>
    <property type="molecule type" value="Genomic_DNA"/>
</dbReference>
<dbReference type="Gene3D" id="3.40.50.150">
    <property type="entry name" value="Vaccinia Virus protein VP39"/>
    <property type="match status" value="1"/>
</dbReference>
<dbReference type="Pfam" id="PF13649">
    <property type="entry name" value="Methyltransf_25"/>
    <property type="match status" value="1"/>
</dbReference>
<organism evidence="2 3">
    <name type="scientific">Candidatus Reconcilbacillus cellulovorans</name>
    <dbReference type="NCBI Taxonomy" id="1906605"/>
    <lineage>
        <taxon>Bacteria</taxon>
        <taxon>Bacillati</taxon>
        <taxon>Bacillota</taxon>
        <taxon>Bacilli</taxon>
        <taxon>Bacillales</taxon>
        <taxon>Paenibacillaceae</taxon>
        <taxon>Candidatus Reconcilbacillus</taxon>
    </lineage>
</organism>
<accession>A0A2A6E1Q7</accession>
<dbReference type="AlphaFoldDB" id="A0A2A6E1Q7"/>
<evidence type="ECO:0000259" key="1">
    <source>
        <dbReference type="Pfam" id="PF13649"/>
    </source>
</evidence>
<reference evidence="2 3" key="1">
    <citation type="submission" date="2016-12" db="EMBL/GenBank/DDBJ databases">
        <title>Candidatus Reconcilibacillus cellulovorans genome.</title>
        <authorList>
            <person name="Kolinko S."/>
            <person name="Wu Y.-W."/>
            <person name="Tachea F."/>
            <person name="Denzel E."/>
            <person name="Hiras J."/>
            <person name="Baecker N."/>
            <person name="Chan L.J."/>
            <person name="Eichorst S.A."/>
            <person name="Frey D."/>
            <person name="Adams P.D."/>
            <person name="Pray T."/>
            <person name="Tanjore D."/>
            <person name="Petzold C.J."/>
            <person name="Gladden J.M."/>
            <person name="Simmons B.A."/>
            <person name="Singer S.W."/>
        </authorList>
    </citation>
    <scope>NUCLEOTIDE SEQUENCE [LARGE SCALE GENOMIC DNA]</scope>
    <source>
        <strain evidence="2">JTherm</strain>
    </source>
</reference>